<sequence length="61" mass="6961">MSNFNEKRALSAFFIFLIRRCAKQVRFDLMQISQSGSVIAGLCPKPPPIQRPPPEPQRALY</sequence>
<accession>A0ABN8XA51</accession>
<reference evidence="1 2" key="1">
    <citation type="submission" date="2023-03" db="EMBL/GenBank/DDBJ databases">
        <authorList>
            <person name="Pearce D."/>
        </authorList>
    </citation>
    <scope>NUCLEOTIDE SEQUENCE [LARGE SCALE GENOMIC DNA]</scope>
    <source>
        <strain evidence="1">Msz</strain>
    </source>
</reference>
<organism evidence="1 2">
    <name type="scientific">Methylocaldum szegediense</name>
    <dbReference type="NCBI Taxonomy" id="73780"/>
    <lineage>
        <taxon>Bacteria</taxon>
        <taxon>Pseudomonadati</taxon>
        <taxon>Pseudomonadota</taxon>
        <taxon>Gammaproteobacteria</taxon>
        <taxon>Methylococcales</taxon>
        <taxon>Methylococcaceae</taxon>
        <taxon>Methylocaldum</taxon>
    </lineage>
</organism>
<proteinExistence type="predicted"/>
<name>A0ABN8XA51_9GAMM</name>
<dbReference type="Proteomes" id="UP001162030">
    <property type="component" value="Chromosome"/>
</dbReference>
<evidence type="ECO:0000313" key="1">
    <source>
        <dbReference type="EMBL" id="CAI8970279.1"/>
    </source>
</evidence>
<dbReference type="EMBL" id="OX458333">
    <property type="protein sequence ID" value="CAI8970279.1"/>
    <property type="molecule type" value="Genomic_DNA"/>
</dbReference>
<evidence type="ECO:0000313" key="2">
    <source>
        <dbReference type="Proteomes" id="UP001162030"/>
    </source>
</evidence>
<gene>
    <name evidence="1" type="ORF">MSZNOR_4867</name>
</gene>
<protein>
    <submittedName>
        <fullName evidence="1">Uncharacterized protein</fullName>
    </submittedName>
</protein>
<keyword evidence="2" id="KW-1185">Reference proteome</keyword>